<dbReference type="PANTHER" id="PTHR46797:SF1">
    <property type="entry name" value="METHYLPHOSPHONATE SYNTHASE"/>
    <property type="match status" value="1"/>
</dbReference>
<organism evidence="3 4">
    <name type="scientific">Parashewanella curva</name>
    <dbReference type="NCBI Taxonomy" id="2338552"/>
    <lineage>
        <taxon>Bacteria</taxon>
        <taxon>Pseudomonadati</taxon>
        <taxon>Pseudomonadota</taxon>
        <taxon>Gammaproteobacteria</taxon>
        <taxon>Alteromonadales</taxon>
        <taxon>Shewanellaceae</taxon>
        <taxon>Parashewanella</taxon>
    </lineage>
</organism>
<gene>
    <name evidence="3" type="ORF">D5018_03765</name>
</gene>
<dbReference type="GO" id="GO:0003677">
    <property type="term" value="F:DNA binding"/>
    <property type="evidence" value="ECO:0007669"/>
    <property type="project" value="UniProtKB-KW"/>
</dbReference>
<dbReference type="InterPro" id="IPR001387">
    <property type="entry name" value="Cro/C1-type_HTH"/>
</dbReference>
<keyword evidence="1" id="KW-0238">DNA-binding</keyword>
<dbReference type="PROSITE" id="PS50943">
    <property type="entry name" value="HTH_CROC1"/>
    <property type="match status" value="1"/>
</dbReference>
<comment type="caution">
    <text evidence="3">The sequence shown here is derived from an EMBL/GenBank/DDBJ whole genome shotgun (WGS) entry which is preliminary data.</text>
</comment>
<keyword evidence="4" id="KW-1185">Reference proteome</keyword>
<evidence type="ECO:0000313" key="3">
    <source>
        <dbReference type="EMBL" id="RLV60968.1"/>
    </source>
</evidence>
<dbReference type="GO" id="GO:0005829">
    <property type="term" value="C:cytosol"/>
    <property type="evidence" value="ECO:0007669"/>
    <property type="project" value="TreeGrafter"/>
</dbReference>
<evidence type="ECO:0000256" key="1">
    <source>
        <dbReference type="ARBA" id="ARBA00023125"/>
    </source>
</evidence>
<dbReference type="CDD" id="cd00093">
    <property type="entry name" value="HTH_XRE"/>
    <property type="match status" value="1"/>
</dbReference>
<dbReference type="SUPFAM" id="SSF47413">
    <property type="entry name" value="lambda repressor-like DNA-binding domains"/>
    <property type="match status" value="1"/>
</dbReference>
<reference evidence="3 4" key="1">
    <citation type="submission" date="2018-09" db="EMBL/GenBank/DDBJ databases">
        <title>Phylogeny of the Shewanellaceae, and recommendation for two new genera, Pseudoshewanella and Parashewanella.</title>
        <authorList>
            <person name="Wang G."/>
        </authorList>
    </citation>
    <scope>NUCLEOTIDE SEQUENCE [LARGE SCALE GENOMIC DNA]</scope>
    <source>
        <strain evidence="3 4">C51</strain>
    </source>
</reference>
<evidence type="ECO:0000259" key="2">
    <source>
        <dbReference type="PROSITE" id="PS50943"/>
    </source>
</evidence>
<protein>
    <submittedName>
        <fullName evidence="3">XRE family transcriptional regulator</fullName>
    </submittedName>
</protein>
<dbReference type="Proteomes" id="UP000281474">
    <property type="component" value="Unassembled WGS sequence"/>
</dbReference>
<sequence length="108" mass="11668">MSDVQIIKHGGAPAFAVVPYELWLSMTQSQASHADIPQAIIELKHKHNCSLISAWRRSKRISQVKLAEAVGVTQSAIAQAEKVGNQPQAGTLEKIAEALGVTVDQLKE</sequence>
<evidence type="ECO:0000313" key="4">
    <source>
        <dbReference type="Proteomes" id="UP000281474"/>
    </source>
</evidence>
<dbReference type="EMBL" id="QZEI01000009">
    <property type="protein sequence ID" value="RLV60968.1"/>
    <property type="molecule type" value="Genomic_DNA"/>
</dbReference>
<dbReference type="SMART" id="SM00530">
    <property type="entry name" value="HTH_XRE"/>
    <property type="match status" value="1"/>
</dbReference>
<dbReference type="PANTHER" id="PTHR46797">
    <property type="entry name" value="HTH-TYPE TRANSCRIPTIONAL REGULATOR"/>
    <property type="match status" value="1"/>
</dbReference>
<name>A0A3L8Q284_9GAMM</name>
<proteinExistence type="predicted"/>
<dbReference type="GO" id="GO:0003700">
    <property type="term" value="F:DNA-binding transcription factor activity"/>
    <property type="evidence" value="ECO:0007669"/>
    <property type="project" value="TreeGrafter"/>
</dbReference>
<dbReference type="InterPro" id="IPR050807">
    <property type="entry name" value="TransReg_Diox_bact_type"/>
</dbReference>
<dbReference type="RefSeq" id="WP_121837653.1">
    <property type="nucleotide sequence ID" value="NZ_ML014758.1"/>
</dbReference>
<dbReference type="Gene3D" id="1.10.260.40">
    <property type="entry name" value="lambda repressor-like DNA-binding domains"/>
    <property type="match status" value="1"/>
</dbReference>
<dbReference type="AlphaFoldDB" id="A0A3L8Q284"/>
<dbReference type="InterPro" id="IPR010982">
    <property type="entry name" value="Lambda_DNA-bd_dom_sf"/>
</dbReference>
<dbReference type="Pfam" id="PF01381">
    <property type="entry name" value="HTH_3"/>
    <property type="match status" value="1"/>
</dbReference>
<feature type="domain" description="HTH cro/C1-type" evidence="2">
    <location>
        <begin position="52"/>
        <end position="106"/>
    </location>
</feature>
<dbReference type="OrthoDB" id="6884389at2"/>
<accession>A0A3L8Q284</accession>